<evidence type="ECO:0000259" key="6">
    <source>
        <dbReference type="PROSITE" id="PS52004"/>
    </source>
</evidence>
<evidence type="ECO:0000256" key="4">
    <source>
        <dbReference type="SAM" id="MobiDB-lite"/>
    </source>
</evidence>
<evidence type="ECO:0000256" key="1">
    <source>
        <dbReference type="ARBA" id="ARBA00022450"/>
    </source>
</evidence>
<proteinExistence type="predicted"/>
<dbReference type="GO" id="GO:0004312">
    <property type="term" value="F:fatty acid synthase activity"/>
    <property type="evidence" value="ECO:0007669"/>
    <property type="project" value="TreeGrafter"/>
</dbReference>
<accession>A0AAE0DJ35</accession>
<dbReference type="GO" id="GO:0006633">
    <property type="term" value="P:fatty acid biosynthetic process"/>
    <property type="evidence" value="ECO:0007669"/>
    <property type="project" value="InterPro"/>
</dbReference>
<evidence type="ECO:0000313" key="8">
    <source>
        <dbReference type="Proteomes" id="UP001276659"/>
    </source>
</evidence>
<dbReference type="Proteomes" id="UP001276659">
    <property type="component" value="Unassembled WGS sequence"/>
</dbReference>
<organism evidence="7 8">
    <name type="scientific">Lepraria neglecta</name>
    <dbReference type="NCBI Taxonomy" id="209136"/>
    <lineage>
        <taxon>Eukaryota</taxon>
        <taxon>Fungi</taxon>
        <taxon>Dikarya</taxon>
        <taxon>Ascomycota</taxon>
        <taxon>Pezizomycotina</taxon>
        <taxon>Lecanoromycetes</taxon>
        <taxon>OSLEUM clade</taxon>
        <taxon>Lecanoromycetidae</taxon>
        <taxon>Lecanorales</taxon>
        <taxon>Lecanorineae</taxon>
        <taxon>Stereocaulaceae</taxon>
        <taxon>Lepraria</taxon>
    </lineage>
</organism>
<dbReference type="AlphaFoldDB" id="A0AAE0DJ35"/>
<dbReference type="InterPro" id="IPR036736">
    <property type="entry name" value="ACP-like_sf"/>
</dbReference>
<keyword evidence="3" id="KW-0808">Transferase</keyword>
<gene>
    <name evidence="7" type="ORF">OEA41_004162</name>
</gene>
<dbReference type="Pfam" id="PF00975">
    <property type="entry name" value="Thioesterase"/>
    <property type="match status" value="1"/>
</dbReference>
<dbReference type="GO" id="GO:0004315">
    <property type="term" value="F:3-oxoacyl-[acyl-carrier-protein] synthase activity"/>
    <property type="evidence" value="ECO:0007669"/>
    <property type="project" value="InterPro"/>
</dbReference>
<dbReference type="InterPro" id="IPR016035">
    <property type="entry name" value="Acyl_Trfase/lysoPLipase"/>
</dbReference>
<dbReference type="InterPro" id="IPR009081">
    <property type="entry name" value="PP-bd_ACP"/>
</dbReference>
<feature type="domain" description="Ketosynthase family 3 (KS3)" evidence="6">
    <location>
        <begin position="1"/>
        <end position="321"/>
    </location>
</feature>
<dbReference type="CDD" id="cd00833">
    <property type="entry name" value="PKS"/>
    <property type="match status" value="1"/>
</dbReference>
<comment type="caution">
    <text evidence="7">The sequence shown here is derived from an EMBL/GenBank/DDBJ whole genome shotgun (WGS) entry which is preliminary data.</text>
</comment>
<dbReference type="SUPFAM" id="SSF52151">
    <property type="entry name" value="FabD/lysophospholipase-like"/>
    <property type="match status" value="1"/>
</dbReference>
<dbReference type="InterPro" id="IPR001031">
    <property type="entry name" value="Thioesterase"/>
</dbReference>
<name>A0AAE0DJ35_9LECA</name>
<reference evidence="7" key="1">
    <citation type="submission" date="2022-11" db="EMBL/GenBank/DDBJ databases">
        <title>Chromosomal genome sequence assembly and mating type (MAT) locus characterization of the leprose asexual lichenized fungus Lepraria neglecta (Nyl.) Erichsen.</title>
        <authorList>
            <person name="Allen J.L."/>
            <person name="Pfeffer B."/>
        </authorList>
    </citation>
    <scope>NUCLEOTIDE SEQUENCE</scope>
    <source>
        <strain evidence="7">Allen 5258</strain>
    </source>
</reference>
<dbReference type="Gene3D" id="3.40.50.1820">
    <property type="entry name" value="alpha/beta hydrolase"/>
    <property type="match status" value="1"/>
</dbReference>
<dbReference type="InterPro" id="IPR020841">
    <property type="entry name" value="PKS_Beta-ketoAc_synthase_dom"/>
</dbReference>
<feature type="region of interest" description="Disordered" evidence="4">
    <location>
        <begin position="626"/>
        <end position="655"/>
    </location>
</feature>
<dbReference type="InterPro" id="IPR014030">
    <property type="entry name" value="Ketoacyl_synth_N"/>
</dbReference>
<protein>
    <recommendedName>
        <fullName evidence="9">Polyketide synthase</fullName>
    </recommendedName>
</protein>
<dbReference type="Pfam" id="PF00550">
    <property type="entry name" value="PP-binding"/>
    <property type="match status" value="1"/>
</dbReference>
<feature type="region of interest" description="Disordered" evidence="4">
    <location>
        <begin position="533"/>
        <end position="573"/>
    </location>
</feature>
<dbReference type="InterPro" id="IPR018201">
    <property type="entry name" value="Ketoacyl_synth_AS"/>
</dbReference>
<feature type="domain" description="Carrier" evidence="5">
    <location>
        <begin position="659"/>
        <end position="733"/>
    </location>
</feature>
<dbReference type="Pfam" id="PF22621">
    <property type="entry name" value="CurL-like_PKS_C"/>
    <property type="match status" value="1"/>
</dbReference>
<dbReference type="InterPro" id="IPR050091">
    <property type="entry name" value="PKS_NRPS_Biosynth_Enz"/>
</dbReference>
<keyword evidence="2" id="KW-0597">Phosphoprotein</keyword>
<keyword evidence="8" id="KW-1185">Reference proteome</keyword>
<evidence type="ECO:0000259" key="5">
    <source>
        <dbReference type="PROSITE" id="PS50075"/>
    </source>
</evidence>
<evidence type="ECO:0000256" key="3">
    <source>
        <dbReference type="ARBA" id="ARBA00022679"/>
    </source>
</evidence>
<dbReference type="InterPro" id="IPR016039">
    <property type="entry name" value="Thiolase-like"/>
</dbReference>
<dbReference type="Gene3D" id="1.10.1240.100">
    <property type="match status" value="1"/>
</dbReference>
<keyword evidence="1" id="KW-0596">Phosphopantetheine</keyword>
<dbReference type="Pfam" id="PF02801">
    <property type="entry name" value="Ketoacyl-synt_C"/>
    <property type="match status" value="1"/>
</dbReference>
<dbReference type="Gene3D" id="1.10.1200.10">
    <property type="entry name" value="ACP-like"/>
    <property type="match status" value="1"/>
</dbReference>
<dbReference type="Pfam" id="PF00109">
    <property type="entry name" value="ketoacyl-synt"/>
    <property type="match status" value="1"/>
</dbReference>
<dbReference type="EMBL" id="JASNWA010000008">
    <property type="protein sequence ID" value="KAK3172077.1"/>
    <property type="molecule type" value="Genomic_DNA"/>
</dbReference>
<evidence type="ECO:0008006" key="9">
    <source>
        <dbReference type="Google" id="ProtNLM"/>
    </source>
</evidence>
<dbReference type="PANTHER" id="PTHR43775">
    <property type="entry name" value="FATTY ACID SYNTHASE"/>
    <property type="match status" value="1"/>
</dbReference>
<dbReference type="PANTHER" id="PTHR43775:SF37">
    <property type="entry name" value="SI:DKEY-61P9.11"/>
    <property type="match status" value="1"/>
</dbReference>
<evidence type="ECO:0000313" key="7">
    <source>
        <dbReference type="EMBL" id="KAK3172077.1"/>
    </source>
</evidence>
<dbReference type="SMART" id="SM00825">
    <property type="entry name" value="PKS_KS"/>
    <property type="match status" value="1"/>
</dbReference>
<dbReference type="SUPFAM" id="SSF53901">
    <property type="entry name" value="Thiolase-like"/>
    <property type="match status" value="2"/>
</dbReference>
<dbReference type="PROSITE" id="PS52004">
    <property type="entry name" value="KS3_2"/>
    <property type="match status" value="1"/>
</dbReference>
<evidence type="ECO:0000256" key="2">
    <source>
        <dbReference type="ARBA" id="ARBA00022553"/>
    </source>
</evidence>
<sequence>MQTDPGQRLALSTAYEALEMSGCVPNRTPSTQLDRIGTFYGQTSDEYKEQNMAQDFGTYFIPGGIRAFGPGRINFHFKFGGPAYSVDTACSSSMVALNMACNSIWSNECDIALAGGMNIVTGANNYEGLSAGHFLSETGGCKTYDDAADGYCRGEAVGSVVVKRLDAAQADNDNILATILSTATNYPAESETLYREILNQAGIRPFDVDYIEMHRTGTQAGDAVKMSDQPLPNKCLSGGGSPDDFGARTPGPFRGSVKSFLGLPPVGIKHAINHTFPELEKRKVLIPREVTAFPSPQPQRRRLLINNFSAAGGNTALVLEEPIDYSRGAVDDPHVVNVTAKISTALRKNTHNLIDYLENNDEVRLTDLSYTSAARRIHHPSQTSVVASTVGQLKERLASSLEKADFKAPPKCPSIVFAFTGQGSLYLSLGKELYESSSQFRGDLVRFDQISQGHGFPSFLSVIDGSADDIHALWPAQTPNPKKPYRVHVKMQPFGKAMIAGDMSIFQGETMAVMIGDLKFQQVPRQLLDSMLPSAASPQPKAQASRPASQLKPAPKKPTSTPTTPAPPREDASRKVFDIIAEEIGMPVGELSDDSEFSELGMDIPQSMFQDCPTVGHLRAHLQVLDGSDDDSSKIAETPPSSGAETPEPVDDPEPVVANDAISIVRSAIAEQIGIEVEELPAANDLSSFEVDSLMNLTILGALREKTGLTIHRDVISENMSLGDLEKTLSPSSPATVSEIRQRQPKGPYVLAGWSAGGYYAYEATKQLVEAGEKVESLILTDSPCRLVFEPIPMDLLDYLSKNGLMGADPKKVTPAWLVEHFSSTIKAVERYKPTAIKASKAPKTYVIWASEGVVEDLESLENELDLGVKVTRFMLQRKDAEGAQGWERLVGKERLEVA</sequence>
<dbReference type="PROSITE" id="PS00606">
    <property type="entry name" value="KS3_1"/>
    <property type="match status" value="1"/>
</dbReference>
<dbReference type="Gene3D" id="3.40.47.10">
    <property type="match status" value="2"/>
</dbReference>
<dbReference type="PROSITE" id="PS50075">
    <property type="entry name" value="CARRIER"/>
    <property type="match status" value="1"/>
</dbReference>
<dbReference type="InterPro" id="IPR014031">
    <property type="entry name" value="Ketoacyl_synth_C"/>
</dbReference>
<dbReference type="GO" id="GO:0044550">
    <property type="term" value="P:secondary metabolite biosynthetic process"/>
    <property type="evidence" value="ECO:0007669"/>
    <property type="project" value="TreeGrafter"/>
</dbReference>
<dbReference type="SUPFAM" id="SSF47336">
    <property type="entry name" value="ACP-like"/>
    <property type="match status" value="2"/>
</dbReference>
<dbReference type="Gene3D" id="3.10.129.110">
    <property type="entry name" value="Polyketide synthase dehydratase"/>
    <property type="match status" value="1"/>
</dbReference>
<feature type="compositionally biased region" description="Low complexity" evidence="4">
    <location>
        <begin position="533"/>
        <end position="563"/>
    </location>
</feature>
<dbReference type="InterPro" id="IPR042104">
    <property type="entry name" value="PKS_dehydratase_sf"/>
</dbReference>
<dbReference type="InterPro" id="IPR029058">
    <property type="entry name" value="AB_hydrolase_fold"/>
</dbReference>
<dbReference type="SUPFAM" id="SSF53474">
    <property type="entry name" value="alpha/beta-Hydrolases"/>
    <property type="match status" value="1"/>
</dbReference>